<protein>
    <submittedName>
        <fullName evidence="1">Chromosome segregation ATPase</fullName>
    </submittedName>
</protein>
<feature type="non-terminal residue" evidence="1">
    <location>
        <position position="1"/>
    </location>
</feature>
<sequence length="125" mass="13520">VVLIIPHPLLMFKEGLYNLLVTPLCSNHKRSPITSISLPHSSRCLLTSATSPRAAARTRAVSPYEEGLFTAGPALASILLRLAGPSNDIFCLIVTNPQSRIVPMVHIPAYSSQAACTPCHLCFRK</sequence>
<reference evidence="1 2" key="2">
    <citation type="journal article" date="2013" name="Genome Biol. Evol.">
        <title>Genome sequencing of Giardia lamblia genotypes A2 and B isolates (DH and GS) and comparative analysis with the genomes of genotypes A1 and E (WB and Pig).</title>
        <authorList>
            <person name="Adam R.D."/>
            <person name="Dahlstrom E.W."/>
            <person name="Martens C.A."/>
            <person name="Bruno D.P."/>
            <person name="Barbian K.D."/>
            <person name="Ricklefs S.M."/>
            <person name="Hernandez M.M."/>
            <person name="Narla N.P."/>
            <person name="Patel R.B."/>
            <person name="Porcella S.F."/>
            <person name="Nash T.E."/>
        </authorList>
    </citation>
    <scope>NUCLEOTIDE SEQUENCE [LARGE SCALE GENOMIC DNA]</scope>
    <source>
        <strain evidence="1 2">GS</strain>
    </source>
</reference>
<accession>V6TTB0</accession>
<dbReference type="AlphaFoldDB" id="V6TTB0"/>
<dbReference type="Proteomes" id="UP000018040">
    <property type="component" value="Unassembled WGS sequence"/>
</dbReference>
<gene>
    <name evidence="1" type="ORF">GSB_151300</name>
</gene>
<proteinExistence type="predicted"/>
<comment type="caution">
    <text evidence="1">The sequence shown here is derived from an EMBL/GenBank/DDBJ whole genome shotgun (WGS) entry which is preliminary data.</text>
</comment>
<dbReference type="VEuPathDB" id="GiardiaDB:QR46_4728"/>
<organism evidence="1 2">
    <name type="scientific">Giardia intestinalis</name>
    <name type="common">Giardia lamblia</name>
    <dbReference type="NCBI Taxonomy" id="5741"/>
    <lineage>
        <taxon>Eukaryota</taxon>
        <taxon>Metamonada</taxon>
        <taxon>Diplomonadida</taxon>
        <taxon>Hexamitidae</taxon>
        <taxon>Giardiinae</taxon>
        <taxon>Giardia</taxon>
    </lineage>
</organism>
<evidence type="ECO:0000313" key="1">
    <source>
        <dbReference type="EMBL" id="ESU40245.1"/>
    </source>
</evidence>
<evidence type="ECO:0000313" key="2">
    <source>
        <dbReference type="Proteomes" id="UP000018040"/>
    </source>
</evidence>
<name>V6TTB0_GIAIN</name>
<reference evidence="2" key="1">
    <citation type="submission" date="2012-02" db="EMBL/GenBank/DDBJ databases">
        <title>Genome sequencing of Giardia lamblia Genotypes A2 and B isolates (DH and GS) and comparative analysis with the genomes of Genotypes A1 and E (WB and Pig).</title>
        <authorList>
            <person name="Adam R."/>
            <person name="Dahlstrom E."/>
            <person name="Martens C."/>
            <person name="Bruno D."/>
            <person name="Barbian K."/>
            <person name="Porcella S.F."/>
            <person name="Nash T."/>
        </authorList>
    </citation>
    <scope>NUCLEOTIDE SEQUENCE</scope>
    <source>
        <strain evidence="2">GS</strain>
    </source>
</reference>
<dbReference type="EMBL" id="AHHH01000272">
    <property type="protein sequence ID" value="ESU40245.1"/>
    <property type="molecule type" value="Genomic_DNA"/>
</dbReference>